<dbReference type="InterPro" id="IPR022740">
    <property type="entry name" value="Polyphenol_oxidase_C"/>
</dbReference>
<evidence type="ECO:0000259" key="9">
    <source>
        <dbReference type="PROSITE" id="PS00497"/>
    </source>
</evidence>
<feature type="domain" description="Tyrosinase copper-binding" evidence="10">
    <location>
        <begin position="332"/>
        <end position="343"/>
    </location>
</feature>
<evidence type="ECO:0000313" key="12">
    <source>
        <dbReference type="Proteomes" id="UP001314170"/>
    </source>
</evidence>
<keyword evidence="7" id="KW-1015">Disulfide bond</keyword>
<evidence type="ECO:0000256" key="8">
    <source>
        <dbReference type="SAM" id="Phobius"/>
    </source>
</evidence>
<keyword evidence="6" id="KW-0186">Copper</keyword>
<gene>
    <name evidence="11" type="ORF">DCAF_LOCUS12251</name>
</gene>
<dbReference type="Pfam" id="PF00264">
    <property type="entry name" value="Tyrosinase"/>
    <property type="match status" value="1"/>
</dbReference>
<keyword evidence="12" id="KW-1185">Reference proteome</keyword>
<keyword evidence="5" id="KW-0560">Oxidoreductase</keyword>
<feature type="transmembrane region" description="Helical" evidence="8">
    <location>
        <begin position="6"/>
        <end position="24"/>
    </location>
</feature>
<keyword evidence="8" id="KW-0472">Membrane</keyword>
<dbReference type="PROSITE" id="PS00497">
    <property type="entry name" value="TYROSINASE_1"/>
    <property type="match status" value="1"/>
</dbReference>
<dbReference type="Pfam" id="PF12143">
    <property type="entry name" value="PPO1_KFDV"/>
    <property type="match status" value="1"/>
</dbReference>
<dbReference type="PROSITE" id="PS00498">
    <property type="entry name" value="TYROSINASE_2"/>
    <property type="match status" value="1"/>
</dbReference>
<proteinExistence type="inferred from homology"/>
<reference evidence="11 12" key="1">
    <citation type="submission" date="2024-01" db="EMBL/GenBank/DDBJ databases">
        <authorList>
            <person name="Waweru B."/>
        </authorList>
    </citation>
    <scope>NUCLEOTIDE SEQUENCE [LARGE SCALE GENOMIC DNA]</scope>
</reference>
<comment type="similarity">
    <text evidence="2">Belongs to the tyrosinase family.</text>
</comment>
<dbReference type="InterPro" id="IPR022739">
    <property type="entry name" value="Polyphenol_oxidase_cen"/>
</dbReference>
<keyword evidence="8" id="KW-1133">Transmembrane helix</keyword>
<evidence type="ECO:0000256" key="7">
    <source>
        <dbReference type="ARBA" id="ARBA00023157"/>
    </source>
</evidence>
<evidence type="ECO:0000256" key="1">
    <source>
        <dbReference type="ARBA" id="ARBA00001973"/>
    </source>
</evidence>
<comment type="cofactor">
    <cofactor evidence="1">
        <name>Cu(2+)</name>
        <dbReference type="ChEBI" id="CHEBI:29036"/>
    </cofactor>
</comment>
<dbReference type="InterPro" id="IPR002227">
    <property type="entry name" value="Tyrosinase_Cu-bd"/>
</dbReference>
<feature type="domain" description="Tyrosinase copper-binding" evidence="9">
    <location>
        <begin position="167"/>
        <end position="184"/>
    </location>
</feature>
<dbReference type="PRINTS" id="PR00092">
    <property type="entry name" value="TYROSINASE"/>
</dbReference>
<evidence type="ECO:0000256" key="3">
    <source>
        <dbReference type="ARBA" id="ARBA00022723"/>
    </source>
</evidence>
<dbReference type="AlphaFoldDB" id="A0AAV1RPP7"/>
<sequence>MEAKKWAFAVSSIVITAVLSLLLLRILEAPGGQHAVFGDLNIIPAILQGSWSPGKTIGKDSVIAPNLTTCHESSELDIHVYCCPPKNGSDLTVFDFRFPDPSNPLRVRRPTHLLDDNYIAKYNEALTIMKSLPYSDPRSFSRQADLHCLYCTGAYYQQNSRTPLNIHRSWLFFPWHRMMLHFHERILGSLIGDDTFALPFWPWDIPEGMLMPEMYLNSSFFDKERDISHFPPTVVDLDYRCSFSESTCPERGLTPDEQVNANLAFMYNQMVSGAKKTELFMGCHYKAGEEGLCDGPGTIETAPHNTLHRWVGSSLNSPAREDMGVFYSAARDPIFYPHHANIDRLWEVWRGFHMDNDITDPDWLDSFFYFYDEKSQFTRVKIRDVLDITKLRYSFEKVDVPWLNARPKPSVQPEAARQILKTREIERTSQFPSHSIISSDFRSNRQTLDASVTVKVIRPKVRKTKGDREEEEEVLVVHGIDVKEEAYVKFDVYVNVVNETIINPGFREFAGTFVHIPSGVKLARRKTSLKLGISELLQDLEAEEDESIWVTLLPRNEGCINTSVDGIRIEYLR</sequence>
<dbReference type="GO" id="GO:0004097">
    <property type="term" value="F:catechol oxidase activity"/>
    <property type="evidence" value="ECO:0007669"/>
    <property type="project" value="InterPro"/>
</dbReference>
<evidence type="ECO:0000259" key="10">
    <source>
        <dbReference type="PROSITE" id="PS00498"/>
    </source>
</evidence>
<comment type="caution">
    <text evidence="11">The sequence shown here is derived from an EMBL/GenBank/DDBJ whole genome shotgun (WGS) entry which is preliminary data.</text>
</comment>
<dbReference type="SUPFAM" id="SSF48056">
    <property type="entry name" value="Di-copper centre-containing domain"/>
    <property type="match status" value="1"/>
</dbReference>
<dbReference type="GO" id="GO:0046872">
    <property type="term" value="F:metal ion binding"/>
    <property type="evidence" value="ECO:0007669"/>
    <property type="project" value="UniProtKB-KW"/>
</dbReference>
<evidence type="ECO:0000256" key="4">
    <source>
        <dbReference type="ARBA" id="ARBA00022784"/>
    </source>
</evidence>
<dbReference type="PANTHER" id="PTHR11474">
    <property type="entry name" value="TYROSINASE FAMILY MEMBER"/>
    <property type="match status" value="1"/>
</dbReference>
<dbReference type="InterPro" id="IPR050316">
    <property type="entry name" value="Tyrosinase/Hemocyanin"/>
</dbReference>
<dbReference type="Proteomes" id="UP001314170">
    <property type="component" value="Unassembled WGS sequence"/>
</dbReference>
<dbReference type="Pfam" id="PF12142">
    <property type="entry name" value="PPO1_DWL"/>
    <property type="match status" value="1"/>
</dbReference>
<dbReference type="Gene3D" id="1.10.1280.10">
    <property type="entry name" value="Di-copper center containing domain from catechol oxidase"/>
    <property type="match status" value="1"/>
</dbReference>
<dbReference type="EMBL" id="CAWUPB010001010">
    <property type="protein sequence ID" value="CAK7337224.1"/>
    <property type="molecule type" value="Genomic_DNA"/>
</dbReference>
<dbReference type="InterPro" id="IPR008922">
    <property type="entry name" value="Di-copper_centre_dom_sf"/>
</dbReference>
<keyword evidence="3" id="KW-0479">Metal-binding</keyword>
<accession>A0AAV1RPP7</accession>
<protein>
    <recommendedName>
        <fullName evidence="9 10">Tyrosinase copper-binding domain-containing protein</fullName>
    </recommendedName>
</protein>
<keyword evidence="8" id="KW-0812">Transmembrane</keyword>
<evidence type="ECO:0000256" key="6">
    <source>
        <dbReference type="ARBA" id="ARBA00023008"/>
    </source>
</evidence>
<dbReference type="PANTHER" id="PTHR11474:SF128">
    <property type="entry name" value="AUREUSIDIN SYNTHASE-LIKE"/>
    <property type="match status" value="1"/>
</dbReference>
<evidence type="ECO:0000313" key="11">
    <source>
        <dbReference type="EMBL" id="CAK7337224.1"/>
    </source>
</evidence>
<keyword evidence="4" id="KW-0883">Thioether bond</keyword>
<evidence type="ECO:0000256" key="5">
    <source>
        <dbReference type="ARBA" id="ARBA00023002"/>
    </source>
</evidence>
<name>A0AAV1RPP7_9ROSI</name>
<organism evidence="11 12">
    <name type="scientific">Dovyalis caffra</name>
    <dbReference type="NCBI Taxonomy" id="77055"/>
    <lineage>
        <taxon>Eukaryota</taxon>
        <taxon>Viridiplantae</taxon>
        <taxon>Streptophyta</taxon>
        <taxon>Embryophyta</taxon>
        <taxon>Tracheophyta</taxon>
        <taxon>Spermatophyta</taxon>
        <taxon>Magnoliopsida</taxon>
        <taxon>eudicotyledons</taxon>
        <taxon>Gunneridae</taxon>
        <taxon>Pentapetalae</taxon>
        <taxon>rosids</taxon>
        <taxon>fabids</taxon>
        <taxon>Malpighiales</taxon>
        <taxon>Salicaceae</taxon>
        <taxon>Flacourtieae</taxon>
        <taxon>Dovyalis</taxon>
    </lineage>
</organism>
<evidence type="ECO:0000256" key="2">
    <source>
        <dbReference type="ARBA" id="ARBA00009928"/>
    </source>
</evidence>